<reference evidence="2 3" key="1">
    <citation type="journal article" date="2023" name="Elife">
        <title>Identification of key yeast species and microbe-microbe interactions impacting larval growth of Drosophila in the wild.</title>
        <authorList>
            <person name="Mure A."/>
            <person name="Sugiura Y."/>
            <person name="Maeda R."/>
            <person name="Honda K."/>
            <person name="Sakurai N."/>
            <person name="Takahashi Y."/>
            <person name="Watada M."/>
            <person name="Katoh T."/>
            <person name="Gotoh A."/>
            <person name="Gotoh Y."/>
            <person name="Taniguchi I."/>
            <person name="Nakamura K."/>
            <person name="Hayashi T."/>
            <person name="Katayama T."/>
            <person name="Uemura T."/>
            <person name="Hattori Y."/>
        </authorList>
    </citation>
    <scope>NUCLEOTIDE SEQUENCE [LARGE SCALE GENOMIC DNA]</scope>
    <source>
        <strain evidence="2 3">SC-9</strain>
    </source>
</reference>
<keyword evidence="1" id="KW-0472">Membrane</keyword>
<dbReference type="RefSeq" id="XP_064854686.1">
    <property type="nucleotide sequence ID" value="XM_064998614.1"/>
</dbReference>
<comment type="caution">
    <text evidence="2">The sequence shown here is derived from an EMBL/GenBank/DDBJ whole genome shotgun (WGS) entry which is preliminary data.</text>
</comment>
<sequence>MTQAKPLHYEEGNIKRLNKEISTALFIGGVKGLVFGLGSFFAVSMAYPSFRRSRLPVKAFWFVCWIGAGAVFDADKQVVVYSTKYKIEKERRDQMILEQAADNGEYIDSL</sequence>
<keyword evidence="3" id="KW-1185">Reference proteome</keyword>
<organism evidence="2 3">
    <name type="scientific">Saccharomycopsis crataegensis</name>
    <dbReference type="NCBI Taxonomy" id="43959"/>
    <lineage>
        <taxon>Eukaryota</taxon>
        <taxon>Fungi</taxon>
        <taxon>Dikarya</taxon>
        <taxon>Ascomycota</taxon>
        <taxon>Saccharomycotina</taxon>
        <taxon>Saccharomycetes</taxon>
        <taxon>Saccharomycopsidaceae</taxon>
        <taxon>Saccharomycopsis</taxon>
    </lineage>
</organism>
<evidence type="ECO:0000313" key="2">
    <source>
        <dbReference type="EMBL" id="GMM37690.1"/>
    </source>
</evidence>
<evidence type="ECO:0000256" key="1">
    <source>
        <dbReference type="SAM" id="Phobius"/>
    </source>
</evidence>
<feature type="transmembrane region" description="Helical" evidence="1">
    <location>
        <begin position="21"/>
        <end position="47"/>
    </location>
</feature>
<dbReference type="PANTHER" id="PTHR39153:SF1">
    <property type="entry name" value="AGR244WP"/>
    <property type="match status" value="1"/>
</dbReference>
<protein>
    <submittedName>
        <fullName evidence="2">Rcf3 protein</fullName>
    </submittedName>
</protein>
<proteinExistence type="predicted"/>
<dbReference type="Proteomes" id="UP001360560">
    <property type="component" value="Unassembled WGS sequence"/>
</dbReference>
<dbReference type="AlphaFoldDB" id="A0AAV5QS03"/>
<name>A0AAV5QS03_9ASCO</name>
<dbReference type="InterPro" id="IPR038882">
    <property type="entry name" value="Rcf3"/>
</dbReference>
<keyword evidence="1" id="KW-1133">Transmembrane helix</keyword>
<dbReference type="EMBL" id="BTFZ01000012">
    <property type="protein sequence ID" value="GMM37690.1"/>
    <property type="molecule type" value="Genomic_DNA"/>
</dbReference>
<dbReference type="PANTHER" id="PTHR39153">
    <property type="entry name" value="AGR244WP"/>
    <property type="match status" value="1"/>
</dbReference>
<evidence type="ECO:0000313" key="3">
    <source>
        <dbReference type="Proteomes" id="UP001360560"/>
    </source>
</evidence>
<dbReference type="GeneID" id="90075665"/>
<gene>
    <name evidence="2" type="ORF">DASC09_050150</name>
</gene>
<accession>A0AAV5QS03</accession>
<keyword evidence="1" id="KW-0812">Transmembrane</keyword>